<comment type="catalytic activity">
    <reaction evidence="5">
        <text>[protein]-peptidylproline (omega=180) = [protein]-peptidylproline (omega=0)</text>
        <dbReference type="Rhea" id="RHEA:16237"/>
        <dbReference type="Rhea" id="RHEA-COMP:10747"/>
        <dbReference type="Rhea" id="RHEA-COMP:10748"/>
        <dbReference type="ChEBI" id="CHEBI:83833"/>
        <dbReference type="ChEBI" id="CHEBI:83834"/>
        <dbReference type="EC" id="5.2.1.8"/>
    </reaction>
</comment>
<evidence type="ECO:0000256" key="4">
    <source>
        <dbReference type="ARBA" id="ARBA00023235"/>
    </source>
</evidence>
<dbReference type="EC" id="5.2.1.8" evidence="5"/>
<dbReference type="InterPro" id="IPR029000">
    <property type="entry name" value="Cyclophilin-like_dom_sf"/>
</dbReference>
<dbReference type="PROSITE" id="PS51257">
    <property type="entry name" value="PROKAR_LIPOPROTEIN"/>
    <property type="match status" value="1"/>
</dbReference>
<dbReference type="PANTHER" id="PTHR45625:SF4">
    <property type="entry name" value="PEPTIDYLPROLYL ISOMERASE DOMAIN AND WD REPEAT-CONTAINING PROTEIN 1"/>
    <property type="match status" value="1"/>
</dbReference>
<dbReference type="Pfam" id="PF00160">
    <property type="entry name" value="Pro_isomerase"/>
    <property type="match status" value="1"/>
</dbReference>
<dbReference type="RefSeq" id="WP_025298744.1">
    <property type="nucleotide sequence ID" value="NZ_CP007035.1"/>
</dbReference>
<reference evidence="7 8" key="1">
    <citation type="submission" date="2013-12" db="EMBL/GenBank/DDBJ databases">
        <authorList>
            <consortium name="DOE Joint Genome Institute"/>
            <person name="Eisen J."/>
            <person name="Huntemann M."/>
            <person name="Han J."/>
            <person name="Chen A."/>
            <person name="Kyrpides N."/>
            <person name="Mavromatis K."/>
            <person name="Markowitz V."/>
            <person name="Palaniappan K."/>
            <person name="Ivanova N."/>
            <person name="Schaumberg A."/>
            <person name="Pati A."/>
            <person name="Liolios K."/>
            <person name="Nordberg H.P."/>
            <person name="Cantor M.N."/>
            <person name="Hua S.X."/>
            <person name="Woyke T."/>
        </authorList>
    </citation>
    <scope>NUCLEOTIDE SEQUENCE [LARGE SCALE GENOMIC DNA]</scope>
    <source>
        <strain evidence="8">DSM 19437</strain>
    </source>
</reference>
<dbReference type="Proteomes" id="UP000003586">
    <property type="component" value="Chromosome"/>
</dbReference>
<dbReference type="InterPro" id="IPR024936">
    <property type="entry name" value="Cyclophilin-type_PPIase"/>
</dbReference>
<dbReference type="CDD" id="cd00317">
    <property type="entry name" value="cyclophilin"/>
    <property type="match status" value="1"/>
</dbReference>
<dbReference type="InterPro" id="IPR044666">
    <property type="entry name" value="Cyclophilin_A-like"/>
</dbReference>
<dbReference type="OrthoDB" id="9807797at2"/>
<proteinExistence type="inferred from homology"/>
<evidence type="ECO:0000313" key="8">
    <source>
        <dbReference type="Proteomes" id="UP000003586"/>
    </source>
</evidence>
<dbReference type="PRINTS" id="PR00153">
    <property type="entry name" value="CSAPPISMRASE"/>
</dbReference>
<dbReference type="AlphaFoldDB" id="W0EVR0"/>
<dbReference type="KEGG" id="nso:NIASO_06460"/>
<protein>
    <recommendedName>
        <fullName evidence="5">Peptidyl-prolyl cis-trans isomerase</fullName>
        <shortName evidence="5">PPIase</shortName>
        <ecNumber evidence="5">5.2.1.8</ecNumber>
    </recommendedName>
</protein>
<dbReference type="HOGENOM" id="CLU_012062_16_0_10"/>
<feature type="domain" description="PPIase cyclophilin-type" evidence="6">
    <location>
        <begin position="28"/>
        <end position="227"/>
    </location>
</feature>
<evidence type="ECO:0000256" key="3">
    <source>
        <dbReference type="ARBA" id="ARBA00023110"/>
    </source>
</evidence>
<dbReference type="InterPro" id="IPR002130">
    <property type="entry name" value="Cyclophilin-type_PPIase_dom"/>
</dbReference>
<dbReference type="PIRSF" id="PIRSF001467">
    <property type="entry name" value="Peptidylpro_ismrse"/>
    <property type="match status" value="1"/>
</dbReference>
<organism evidence="7 8">
    <name type="scientific">Niabella soli DSM 19437</name>
    <dbReference type="NCBI Taxonomy" id="929713"/>
    <lineage>
        <taxon>Bacteria</taxon>
        <taxon>Pseudomonadati</taxon>
        <taxon>Bacteroidota</taxon>
        <taxon>Chitinophagia</taxon>
        <taxon>Chitinophagales</taxon>
        <taxon>Chitinophagaceae</taxon>
        <taxon>Niabella</taxon>
    </lineage>
</organism>
<comment type="function">
    <text evidence="1 5">PPIases accelerate the folding of proteins. It catalyzes the cis-trans isomerization of proline imidic peptide bonds in oligopeptides.</text>
</comment>
<dbReference type="SUPFAM" id="SSF50891">
    <property type="entry name" value="Cyclophilin-like"/>
    <property type="match status" value="1"/>
</dbReference>
<feature type="signal peptide" evidence="5">
    <location>
        <begin position="1"/>
        <end position="21"/>
    </location>
</feature>
<dbReference type="PROSITE" id="PS50072">
    <property type="entry name" value="CSA_PPIASE_2"/>
    <property type="match status" value="1"/>
</dbReference>
<dbReference type="PANTHER" id="PTHR45625">
    <property type="entry name" value="PEPTIDYL-PROLYL CIS-TRANS ISOMERASE-RELATED"/>
    <property type="match status" value="1"/>
</dbReference>
<keyword evidence="5" id="KW-0732">Signal</keyword>
<evidence type="ECO:0000259" key="6">
    <source>
        <dbReference type="PROSITE" id="PS50072"/>
    </source>
</evidence>
<comment type="similarity">
    <text evidence="2 5">Belongs to the cyclophilin-type PPIase family.</text>
</comment>
<dbReference type="Gene3D" id="2.40.100.10">
    <property type="entry name" value="Cyclophilin-like"/>
    <property type="match status" value="1"/>
</dbReference>
<dbReference type="STRING" id="929713.NIASO_06460"/>
<evidence type="ECO:0000256" key="5">
    <source>
        <dbReference type="RuleBase" id="RU363019"/>
    </source>
</evidence>
<keyword evidence="3 5" id="KW-0697">Rotamase</keyword>
<feature type="chain" id="PRO_5006531277" description="Peptidyl-prolyl cis-trans isomerase" evidence="5">
    <location>
        <begin position="22"/>
        <end position="235"/>
    </location>
</feature>
<dbReference type="GO" id="GO:0003755">
    <property type="term" value="F:peptidyl-prolyl cis-trans isomerase activity"/>
    <property type="evidence" value="ECO:0007669"/>
    <property type="project" value="UniProtKB-UniRule"/>
</dbReference>
<gene>
    <name evidence="7" type="ORF">NIASO_06460</name>
</gene>
<accession>W0EVR0</accession>
<evidence type="ECO:0000256" key="1">
    <source>
        <dbReference type="ARBA" id="ARBA00002388"/>
    </source>
</evidence>
<dbReference type="EMBL" id="CP007035">
    <property type="protein sequence ID" value="AHF14895.1"/>
    <property type="molecule type" value="Genomic_DNA"/>
</dbReference>
<sequence>MKTNLLIVFTAALLLGSCATGKVTRADYKKDVLLETNYGNMVLRLSDLTPLHRDNFIKLVKSKYYNGVLFHRVIKNFMIQSGDPDSRHAPGGKPLGEGGPKYTVPAEFNPELFHRKGALAAAREGDDVNPKQASSGSQFYIVQGKVWTNGGLDTLEIKRLKGRKIPAADRAVYTTVGGTPHLDQHYTVFGQLIKGNDVLDKIAAVPTSKGADKDRPVYDVRIRKATMIRRADAHR</sequence>
<evidence type="ECO:0000313" key="7">
    <source>
        <dbReference type="EMBL" id="AHF14895.1"/>
    </source>
</evidence>
<name>W0EVR0_9BACT</name>
<keyword evidence="4 5" id="KW-0413">Isomerase</keyword>
<keyword evidence="8" id="KW-1185">Reference proteome</keyword>
<dbReference type="eggNOG" id="COG0652">
    <property type="taxonomic scope" value="Bacteria"/>
</dbReference>
<evidence type="ECO:0000256" key="2">
    <source>
        <dbReference type="ARBA" id="ARBA00007365"/>
    </source>
</evidence>